<dbReference type="KEGG" id="ncs:NCAS_0C01380"/>
<dbReference type="GeneID" id="96902712"/>
<keyword evidence="6" id="KW-0175">Coiled coil</keyword>
<dbReference type="HOGENOM" id="CLU_084833_0_0_1"/>
<feature type="coiled-coil region" evidence="6">
    <location>
        <begin position="136"/>
        <end position="217"/>
    </location>
</feature>
<dbReference type="FunCoup" id="G0VCB9">
    <property type="interactions" value="23"/>
</dbReference>
<evidence type="ECO:0000256" key="3">
    <source>
        <dbReference type="ARBA" id="ARBA00022763"/>
    </source>
</evidence>
<name>G0VCB9_NAUCA</name>
<keyword evidence="5" id="KW-0539">Nucleus</keyword>
<reference key="2">
    <citation type="submission" date="2011-08" db="EMBL/GenBank/DDBJ databases">
        <title>Genome sequence of Naumovozyma castellii.</title>
        <authorList>
            <person name="Gordon J.L."/>
            <person name="Armisen D."/>
            <person name="Proux-Wera E."/>
            <person name="OhEigeartaigh S.S."/>
            <person name="Byrne K.P."/>
            <person name="Wolfe K.H."/>
        </authorList>
    </citation>
    <scope>NUCLEOTIDE SEQUENCE</scope>
    <source>
        <strain>Type strain:CBS 4309</strain>
    </source>
</reference>
<evidence type="ECO:0008006" key="9">
    <source>
        <dbReference type="Google" id="ProtNLM"/>
    </source>
</evidence>
<keyword evidence="8" id="KW-1185">Reference proteome</keyword>
<dbReference type="EMBL" id="HE576754">
    <property type="protein sequence ID" value="CCC69128.1"/>
    <property type="molecule type" value="Genomic_DNA"/>
</dbReference>
<keyword evidence="3" id="KW-0227">DNA damage</keyword>
<reference evidence="7 8" key="1">
    <citation type="journal article" date="2011" name="Proc. Natl. Acad. Sci. U.S.A.">
        <title>Evolutionary erosion of yeast sex chromosomes by mating-type switching accidents.</title>
        <authorList>
            <person name="Gordon J.L."/>
            <person name="Armisen D."/>
            <person name="Proux-Wera E."/>
            <person name="Oheigeartaigh S.S."/>
            <person name="Byrne K.P."/>
            <person name="Wolfe K.H."/>
        </authorList>
    </citation>
    <scope>NUCLEOTIDE SEQUENCE [LARGE SCALE GENOMIC DNA]</scope>
    <source>
        <strain evidence="8">ATCC 76901 / BCRC 22586 / CBS 4309 / NBRC 1992 / NRRL Y-12630</strain>
    </source>
</reference>
<evidence type="ECO:0000256" key="1">
    <source>
        <dbReference type="ARBA" id="ARBA00004123"/>
    </source>
</evidence>
<protein>
    <recommendedName>
        <fullName evidence="9">Meiosis protein 5</fullName>
    </recommendedName>
</protein>
<dbReference type="Gene3D" id="6.10.140.1020">
    <property type="match status" value="1"/>
</dbReference>
<evidence type="ECO:0000313" key="7">
    <source>
        <dbReference type="EMBL" id="CCC69128.1"/>
    </source>
</evidence>
<dbReference type="STRING" id="1064592.G0VCB9"/>
<dbReference type="InterPro" id="IPR018468">
    <property type="entry name" value="SFR1/Mei5"/>
</dbReference>
<dbReference type="Proteomes" id="UP000001640">
    <property type="component" value="Chromosome 3"/>
</dbReference>
<evidence type="ECO:0000256" key="5">
    <source>
        <dbReference type="ARBA" id="ARBA00023242"/>
    </source>
</evidence>
<dbReference type="GO" id="GO:0006281">
    <property type="term" value="P:DNA repair"/>
    <property type="evidence" value="ECO:0007669"/>
    <property type="project" value="UniProtKB-KW"/>
</dbReference>
<dbReference type="OrthoDB" id="27934at2759"/>
<evidence type="ECO:0000256" key="6">
    <source>
        <dbReference type="SAM" id="Coils"/>
    </source>
</evidence>
<evidence type="ECO:0000256" key="2">
    <source>
        <dbReference type="ARBA" id="ARBA00008729"/>
    </source>
</evidence>
<gene>
    <name evidence="7" type="primary">NCAS0C01380</name>
    <name evidence="7" type="ordered locus">NCAS_0C01380</name>
</gene>
<comment type="similarity">
    <text evidence="2">Belongs to the SFR1/MEI5 family.</text>
</comment>
<dbReference type="InParanoid" id="G0VCB9"/>
<accession>G0VCB9</accession>
<evidence type="ECO:0000313" key="8">
    <source>
        <dbReference type="Proteomes" id="UP000001640"/>
    </source>
</evidence>
<dbReference type="OMA" id="AQMASNY"/>
<dbReference type="eggNOG" id="ENOG502S2TF">
    <property type="taxonomic scope" value="Eukaryota"/>
</dbReference>
<dbReference type="AlphaFoldDB" id="G0VCB9"/>
<proteinExistence type="inferred from homology"/>
<organism evidence="7 8">
    <name type="scientific">Naumovozyma castellii</name>
    <name type="common">Yeast</name>
    <name type="synonym">Saccharomyces castellii</name>
    <dbReference type="NCBI Taxonomy" id="27288"/>
    <lineage>
        <taxon>Eukaryota</taxon>
        <taxon>Fungi</taxon>
        <taxon>Dikarya</taxon>
        <taxon>Ascomycota</taxon>
        <taxon>Saccharomycotina</taxon>
        <taxon>Saccharomycetes</taxon>
        <taxon>Saccharomycetales</taxon>
        <taxon>Saccharomycetaceae</taxon>
        <taxon>Naumovozyma</taxon>
    </lineage>
</organism>
<dbReference type="Pfam" id="PF10376">
    <property type="entry name" value="Mei5"/>
    <property type="match status" value="1"/>
</dbReference>
<dbReference type="RefSeq" id="XP_003675495.1">
    <property type="nucleotide sequence ID" value="XM_003675447.1"/>
</dbReference>
<keyword evidence="4" id="KW-0234">DNA repair</keyword>
<dbReference type="GO" id="GO:0005634">
    <property type="term" value="C:nucleus"/>
    <property type="evidence" value="ECO:0007669"/>
    <property type="project" value="UniProtKB-SubCell"/>
</dbReference>
<comment type="subcellular location">
    <subcellularLocation>
        <location evidence="1">Nucleus</location>
    </subcellularLocation>
</comment>
<sequence>MYLELKKETIKMALKTPKGKFKSPFKGVVTPNSSLVQKSVSLKKAVVIDNNSEETRLNRGQKLLVNELDKQIRSYERLNIELIQAIKYLDDDNSEELKTEQLINKWRDISQSTMAYLLNSILNKIDKMGGYEEFRQKEIEREKTQLEYQLDDGIEESFGSILESDEFKMLSLEDQDEYKQEMETKLKEMEEFKQKQLEKFEKEMENVTNKQLDMKELSKRLNVEYDLVFPED</sequence>
<evidence type="ECO:0000256" key="4">
    <source>
        <dbReference type="ARBA" id="ARBA00023204"/>
    </source>
</evidence>